<dbReference type="InterPro" id="IPR027469">
    <property type="entry name" value="Cation_efflux_TMD_sf"/>
</dbReference>
<feature type="transmembrane region" description="Helical" evidence="6">
    <location>
        <begin position="183"/>
        <end position="201"/>
    </location>
</feature>
<keyword evidence="2 6" id="KW-0813">Transport</keyword>
<feature type="transmembrane region" description="Helical" evidence="6">
    <location>
        <begin position="309"/>
        <end position="332"/>
    </location>
</feature>
<feature type="compositionally biased region" description="Polar residues" evidence="8">
    <location>
        <begin position="41"/>
        <end position="71"/>
    </location>
</feature>
<dbReference type="RefSeq" id="XP_001269059.1">
    <property type="nucleotide sequence ID" value="XM_001269058.1"/>
</dbReference>
<dbReference type="HOGENOM" id="CLU_024994_1_1_1"/>
<evidence type="ECO:0000256" key="8">
    <source>
        <dbReference type="SAM" id="MobiDB-lite"/>
    </source>
</evidence>
<evidence type="ECO:0000259" key="9">
    <source>
        <dbReference type="Pfam" id="PF01545"/>
    </source>
</evidence>
<organism evidence="10 11">
    <name type="scientific">Aspergillus clavatus (strain ATCC 1007 / CBS 513.65 / DSM 816 / NCTC 3887 / NRRL 1 / QM 1276 / 107)</name>
    <dbReference type="NCBI Taxonomy" id="344612"/>
    <lineage>
        <taxon>Eukaryota</taxon>
        <taxon>Fungi</taxon>
        <taxon>Dikarya</taxon>
        <taxon>Ascomycota</taxon>
        <taxon>Pezizomycotina</taxon>
        <taxon>Eurotiomycetes</taxon>
        <taxon>Eurotiomycetidae</taxon>
        <taxon>Eurotiales</taxon>
        <taxon>Aspergillaceae</taxon>
        <taxon>Aspergillus</taxon>
        <taxon>Aspergillus subgen. Fumigati</taxon>
    </lineage>
</organism>
<dbReference type="InterPro" id="IPR045316">
    <property type="entry name" value="Msc2-like"/>
</dbReference>
<evidence type="ECO:0000256" key="7">
    <source>
        <dbReference type="SAM" id="Coils"/>
    </source>
</evidence>
<evidence type="ECO:0000256" key="3">
    <source>
        <dbReference type="ARBA" id="ARBA00022692"/>
    </source>
</evidence>
<feature type="region of interest" description="Disordered" evidence="8">
    <location>
        <begin position="30"/>
        <end position="71"/>
    </location>
</feature>
<dbReference type="eggNOG" id="ENOG502QV77">
    <property type="taxonomic scope" value="Eukaryota"/>
</dbReference>
<keyword evidence="7" id="KW-0175">Coiled coil</keyword>
<keyword evidence="5 6" id="KW-0472">Membrane</keyword>
<keyword evidence="4 6" id="KW-1133">Transmembrane helix</keyword>
<feature type="domain" description="Cation efflux protein transmembrane" evidence="9">
    <location>
        <begin position="161"/>
        <end position="367"/>
    </location>
</feature>
<dbReference type="PANTHER" id="PTHR45755:SF5">
    <property type="entry name" value="ZINC TRANSPORTER"/>
    <property type="match status" value="1"/>
</dbReference>
<dbReference type="GO" id="GO:1904257">
    <property type="term" value="P:zinc ion import into Golgi lumen"/>
    <property type="evidence" value="ECO:0007669"/>
    <property type="project" value="TreeGrafter"/>
</dbReference>
<dbReference type="GO" id="GO:0005385">
    <property type="term" value="F:zinc ion transmembrane transporter activity"/>
    <property type="evidence" value="ECO:0007669"/>
    <property type="project" value="UniProtKB-UniRule"/>
</dbReference>
<evidence type="ECO:0000256" key="2">
    <source>
        <dbReference type="ARBA" id="ARBA00022448"/>
    </source>
</evidence>
<feature type="coiled-coil region" evidence="7">
    <location>
        <begin position="405"/>
        <end position="432"/>
    </location>
</feature>
<sequence>MTDNQPQLGYTALYDKDSLSPMVDSFPRNVLNVEDRDRLSPTRSSFNPGSTDGSSQNEASDNGSAGPFNFQTTTMAKSPLMKSVSSYGDADDQCVMLLQNIGQRRGHKYKHSSISHQIFLEPPPRAPLALPNSLPIPTLKECRASMSKEQKTRFWWSVCHMFVAAYTLWSAHGSLAMTALSHLILFDSLGALLCVAVDVLGNFEVWKRSSIRHPFGLERAEVLAGFAMCVLLLFMGMDLISHNLQHFLESTNNHEPHHAHAHERVSVGSVDITAILAISSTLVSAIGLKNHARIGKAMRFGYIESLPSVLSNPSHFLTLSCSTLLLILPLVSVKLYNWLDVLLSATIAICMCVLGIRLVKTLGSMLLMSYSGQGVSDVLSDIEADPSVFGVDDARFWQVHYGLCMANLKLRVSGSEENLVRLRERISSLIKNRLNGGYGTGGQRWEVSLQFAVEKP</sequence>
<dbReference type="OMA" id="KECRSSM"/>
<evidence type="ECO:0000256" key="4">
    <source>
        <dbReference type="ARBA" id="ARBA00022989"/>
    </source>
</evidence>
<evidence type="ECO:0000313" key="10">
    <source>
        <dbReference type="EMBL" id="EAW07633.1"/>
    </source>
</evidence>
<comment type="similarity">
    <text evidence="6">Belongs to the cation diffusion facilitator (CDF) transporter (TC 2.A.4) family. SLC30A subfamily.</text>
</comment>
<dbReference type="GO" id="GO:0005789">
    <property type="term" value="C:endoplasmic reticulum membrane"/>
    <property type="evidence" value="ECO:0007669"/>
    <property type="project" value="UniProtKB-SubCell"/>
</dbReference>
<dbReference type="Proteomes" id="UP000006701">
    <property type="component" value="Unassembled WGS sequence"/>
</dbReference>
<dbReference type="Gene3D" id="1.20.1510.10">
    <property type="entry name" value="Cation efflux protein transmembrane domain"/>
    <property type="match status" value="1"/>
</dbReference>
<keyword evidence="3 6" id="KW-0812">Transmembrane</keyword>
<evidence type="ECO:0000256" key="6">
    <source>
        <dbReference type="RuleBase" id="RU369017"/>
    </source>
</evidence>
<proteinExistence type="inferred from homology"/>
<dbReference type="EMBL" id="DS027059">
    <property type="protein sequence ID" value="EAW07633.1"/>
    <property type="molecule type" value="Genomic_DNA"/>
</dbReference>
<dbReference type="GO" id="GO:0031410">
    <property type="term" value="C:cytoplasmic vesicle"/>
    <property type="evidence" value="ECO:0007669"/>
    <property type="project" value="TreeGrafter"/>
</dbReference>
<dbReference type="Pfam" id="PF01545">
    <property type="entry name" value="Cation_efflux"/>
    <property type="match status" value="1"/>
</dbReference>
<protein>
    <recommendedName>
        <fullName evidence="6">Zinc transporter</fullName>
    </recommendedName>
</protein>
<name>A1CPR2_ASPCL</name>
<evidence type="ECO:0000313" key="11">
    <source>
        <dbReference type="Proteomes" id="UP000006701"/>
    </source>
</evidence>
<accession>A1CPR2</accession>
<dbReference type="VEuPathDB" id="FungiDB:ACLA_023470"/>
<dbReference type="GO" id="GO:0005794">
    <property type="term" value="C:Golgi apparatus"/>
    <property type="evidence" value="ECO:0007669"/>
    <property type="project" value="TreeGrafter"/>
</dbReference>
<dbReference type="STRING" id="344612.A1CPR2"/>
<keyword evidence="6" id="KW-0256">Endoplasmic reticulum</keyword>
<feature type="transmembrane region" description="Helical" evidence="6">
    <location>
        <begin position="222"/>
        <end position="245"/>
    </location>
</feature>
<dbReference type="GeneID" id="4700950"/>
<comment type="function">
    <text evidence="6">Functions as a zinc transporter.</text>
</comment>
<keyword evidence="6" id="KW-0406">Ion transport</keyword>
<dbReference type="OrthoDB" id="5382797at2759"/>
<dbReference type="KEGG" id="act:ACLA_023470"/>
<evidence type="ECO:0000256" key="5">
    <source>
        <dbReference type="ARBA" id="ARBA00023136"/>
    </source>
</evidence>
<gene>
    <name evidence="10" type="ORF">ACLA_023470</name>
</gene>
<dbReference type="InterPro" id="IPR058533">
    <property type="entry name" value="Cation_efflux_TM"/>
</dbReference>
<dbReference type="SUPFAM" id="SSF161111">
    <property type="entry name" value="Cation efflux protein transmembrane domain-like"/>
    <property type="match status" value="1"/>
</dbReference>
<feature type="transmembrane region" description="Helical" evidence="6">
    <location>
        <begin position="265"/>
        <end position="288"/>
    </location>
</feature>
<comment type="subcellular location">
    <subcellularLocation>
        <location evidence="6">Endoplasmic reticulum membrane</location>
        <topology evidence="6">Multi-pass membrane protein</topology>
    </subcellularLocation>
    <subcellularLocation>
        <location evidence="1">Membrane</location>
        <topology evidence="1">Multi-pass membrane protein</topology>
    </subcellularLocation>
</comment>
<feature type="transmembrane region" description="Helical" evidence="6">
    <location>
        <begin position="154"/>
        <end position="171"/>
    </location>
</feature>
<dbReference type="PANTHER" id="PTHR45755">
    <property type="match status" value="1"/>
</dbReference>
<evidence type="ECO:0000256" key="1">
    <source>
        <dbReference type="ARBA" id="ARBA00004141"/>
    </source>
</evidence>
<dbReference type="GO" id="GO:0006882">
    <property type="term" value="P:intracellular zinc ion homeostasis"/>
    <property type="evidence" value="ECO:0007669"/>
    <property type="project" value="InterPro"/>
</dbReference>
<keyword evidence="11" id="KW-1185">Reference proteome</keyword>
<dbReference type="AlphaFoldDB" id="A1CPR2"/>
<feature type="transmembrane region" description="Helical" evidence="6">
    <location>
        <begin position="338"/>
        <end position="359"/>
    </location>
</feature>
<reference evidence="10 11" key="1">
    <citation type="journal article" date="2008" name="PLoS Genet.">
        <title>Genomic islands in the pathogenic filamentous fungus Aspergillus fumigatus.</title>
        <authorList>
            <person name="Fedorova N.D."/>
            <person name="Khaldi N."/>
            <person name="Joardar V.S."/>
            <person name="Maiti R."/>
            <person name="Amedeo P."/>
            <person name="Anderson M.J."/>
            <person name="Crabtree J."/>
            <person name="Silva J.C."/>
            <person name="Badger J.H."/>
            <person name="Albarraq A."/>
            <person name="Angiuoli S."/>
            <person name="Bussey H."/>
            <person name="Bowyer P."/>
            <person name="Cotty P.J."/>
            <person name="Dyer P.S."/>
            <person name="Egan A."/>
            <person name="Galens K."/>
            <person name="Fraser-Liggett C.M."/>
            <person name="Haas B.J."/>
            <person name="Inman J.M."/>
            <person name="Kent R."/>
            <person name="Lemieux S."/>
            <person name="Malavazi I."/>
            <person name="Orvis J."/>
            <person name="Roemer T."/>
            <person name="Ronning C.M."/>
            <person name="Sundaram J.P."/>
            <person name="Sutton G."/>
            <person name="Turner G."/>
            <person name="Venter J.C."/>
            <person name="White O.R."/>
            <person name="Whitty B.R."/>
            <person name="Youngman P."/>
            <person name="Wolfe K.H."/>
            <person name="Goldman G.H."/>
            <person name="Wortman J.R."/>
            <person name="Jiang B."/>
            <person name="Denning D.W."/>
            <person name="Nierman W.C."/>
        </authorList>
    </citation>
    <scope>NUCLEOTIDE SEQUENCE [LARGE SCALE GENOMIC DNA]</scope>
    <source>
        <strain evidence="11">ATCC 1007 / CBS 513.65 / DSM 816 / NCTC 3887 / NRRL 1</strain>
    </source>
</reference>